<keyword evidence="4 10" id="KW-0645">Protease</keyword>
<evidence type="ECO:0000256" key="12">
    <source>
        <dbReference type="SAM" id="Phobius"/>
    </source>
</evidence>
<dbReference type="PRINTS" id="PR00723">
    <property type="entry name" value="SUBTILISIN"/>
</dbReference>
<gene>
    <name evidence="14" type="ORF">SAMN05444716_101756</name>
</gene>
<dbReference type="InterPro" id="IPR023827">
    <property type="entry name" value="Peptidase_S8_Asp-AS"/>
</dbReference>
<organism evidence="14 15">
    <name type="scientific">Streptomyces harbinensis</name>
    <dbReference type="NCBI Taxonomy" id="1176198"/>
    <lineage>
        <taxon>Bacteria</taxon>
        <taxon>Bacillati</taxon>
        <taxon>Actinomycetota</taxon>
        <taxon>Actinomycetes</taxon>
        <taxon>Kitasatosporales</taxon>
        <taxon>Streptomycetaceae</taxon>
        <taxon>Streptomyces</taxon>
    </lineage>
</organism>
<proteinExistence type="inferred from homology"/>
<dbReference type="InterPro" id="IPR015500">
    <property type="entry name" value="Peptidase_S8_subtilisin-rel"/>
</dbReference>
<dbReference type="InterPro" id="IPR022398">
    <property type="entry name" value="Peptidase_S8_His-AS"/>
</dbReference>
<feature type="domain" description="Peptidase S8/S53" evidence="13">
    <location>
        <begin position="84"/>
        <end position="341"/>
    </location>
</feature>
<comment type="subcellular location">
    <subcellularLocation>
        <location evidence="1">Cell membrane</location>
        <topology evidence="1">Single-pass membrane protein</topology>
    </subcellularLocation>
</comment>
<accession>A0A1I6PVR2</accession>
<dbReference type="Pfam" id="PF00082">
    <property type="entry name" value="Peptidase_S8"/>
    <property type="match status" value="1"/>
</dbReference>
<evidence type="ECO:0000259" key="13">
    <source>
        <dbReference type="Pfam" id="PF00082"/>
    </source>
</evidence>
<keyword evidence="7 10" id="KW-0720">Serine protease</keyword>
<evidence type="ECO:0000256" key="7">
    <source>
        <dbReference type="ARBA" id="ARBA00022825"/>
    </source>
</evidence>
<dbReference type="PROSITE" id="PS51892">
    <property type="entry name" value="SUBTILASE"/>
    <property type="match status" value="1"/>
</dbReference>
<dbReference type="InterPro" id="IPR023834">
    <property type="entry name" value="T7SS_pept_S8A_mycosin"/>
</dbReference>
<evidence type="ECO:0000256" key="4">
    <source>
        <dbReference type="ARBA" id="ARBA00022670"/>
    </source>
</evidence>
<dbReference type="PROSITE" id="PS00136">
    <property type="entry name" value="SUBTILASE_ASP"/>
    <property type="match status" value="1"/>
</dbReference>
<protein>
    <submittedName>
        <fullName evidence="14">Type VII secretion-associated serine protease mycosin</fullName>
    </submittedName>
</protein>
<dbReference type="AlphaFoldDB" id="A0A1I6PVR2"/>
<keyword evidence="9 12" id="KW-0472">Membrane</keyword>
<reference evidence="15" key="1">
    <citation type="submission" date="2016-10" db="EMBL/GenBank/DDBJ databases">
        <authorList>
            <person name="Varghese N."/>
            <person name="Submissions S."/>
        </authorList>
    </citation>
    <scope>NUCLEOTIDE SEQUENCE [LARGE SCALE GENOMIC DNA]</scope>
    <source>
        <strain evidence="15">CGMCC 4.7047</strain>
    </source>
</reference>
<evidence type="ECO:0000256" key="6">
    <source>
        <dbReference type="ARBA" id="ARBA00022801"/>
    </source>
</evidence>
<dbReference type="EMBL" id="FPAB01000001">
    <property type="protein sequence ID" value="SFS44283.1"/>
    <property type="molecule type" value="Genomic_DNA"/>
</dbReference>
<evidence type="ECO:0000313" key="14">
    <source>
        <dbReference type="EMBL" id="SFS44283.1"/>
    </source>
</evidence>
<dbReference type="Gene3D" id="3.40.50.200">
    <property type="entry name" value="Peptidase S8/S53 domain"/>
    <property type="match status" value="1"/>
</dbReference>
<dbReference type="GO" id="GO:0006508">
    <property type="term" value="P:proteolysis"/>
    <property type="evidence" value="ECO:0007669"/>
    <property type="project" value="UniProtKB-KW"/>
</dbReference>
<dbReference type="PANTHER" id="PTHR43806:SF11">
    <property type="entry name" value="CEREVISIN-RELATED"/>
    <property type="match status" value="1"/>
</dbReference>
<dbReference type="InterPro" id="IPR050131">
    <property type="entry name" value="Peptidase_S8_subtilisin-like"/>
</dbReference>
<dbReference type="NCBIfam" id="TIGR03921">
    <property type="entry name" value="T7SS_mycosin"/>
    <property type="match status" value="1"/>
</dbReference>
<evidence type="ECO:0000256" key="5">
    <source>
        <dbReference type="ARBA" id="ARBA00022692"/>
    </source>
</evidence>
<keyword evidence="15" id="KW-1185">Reference proteome</keyword>
<dbReference type="InterPro" id="IPR036852">
    <property type="entry name" value="Peptidase_S8/S53_dom_sf"/>
</dbReference>
<dbReference type="GO" id="GO:0004252">
    <property type="term" value="F:serine-type endopeptidase activity"/>
    <property type="evidence" value="ECO:0007669"/>
    <property type="project" value="UniProtKB-UniRule"/>
</dbReference>
<dbReference type="PROSITE" id="PS00137">
    <property type="entry name" value="SUBTILASE_HIS"/>
    <property type="match status" value="1"/>
</dbReference>
<feature type="active site" description="Charge relay system" evidence="10">
    <location>
        <position position="93"/>
    </location>
</feature>
<dbReference type="RefSeq" id="WP_093842157.1">
    <property type="nucleotide sequence ID" value="NZ_FPAB01000001.1"/>
</dbReference>
<dbReference type="InterPro" id="IPR000209">
    <property type="entry name" value="Peptidase_S8/S53_dom"/>
</dbReference>
<evidence type="ECO:0000256" key="3">
    <source>
        <dbReference type="ARBA" id="ARBA00022475"/>
    </source>
</evidence>
<feature type="compositionally biased region" description="Pro residues" evidence="11">
    <location>
        <begin position="424"/>
        <end position="442"/>
    </location>
</feature>
<dbReference type="SUPFAM" id="SSF52743">
    <property type="entry name" value="Subtilisin-like"/>
    <property type="match status" value="1"/>
</dbReference>
<feature type="active site" description="Charge relay system" evidence="10">
    <location>
        <position position="294"/>
    </location>
</feature>
<dbReference type="GO" id="GO:0005886">
    <property type="term" value="C:plasma membrane"/>
    <property type="evidence" value="ECO:0007669"/>
    <property type="project" value="UniProtKB-SubCell"/>
</dbReference>
<keyword evidence="8 12" id="KW-1133">Transmembrane helix</keyword>
<feature type="transmembrane region" description="Helical" evidence="12">
    <location>
        <begin position="388"/>
        <end position="409"/>
    </location>
</feature>
<evidence type="ECO:0000313" key="15">
    <source>
        <dbReference type="Proteomes" id="UP000198873"/>
    </source>
</evidence>
<evidence type="ECO:0000256" key="8">
    <source>
        <dbReference type="ARBA" id="ARBA00022989"/>
    </source>
</evidence>
<evidence type="ECO:0000256" key="11">
    <source>
        <dbReference type="SAM" id="MobiDB-lite"/>
    </source>
</evidence>
<name>A0A1I6PVR2_9ACTN</name>
<feature type="active site" description="Charge relay system" evidence="10">
    <location>
        <position position="136"/>
    </location>
</feature>
<feature type="compositionally biased region" description="Low complexity" evidence="11">
    <location>
        <begin position="467"/>
        <end position="476"/>
    </location>
</feature>
<comment type="similarity">
    <text evidence="2 10">Belongs to the peptidase S8 family.</text>
</comment>
<dbReference type="Proteomes" id="UP000198873">
    <property type="component" value="Unassembled WGS sequence"/>
</dbReference>
<keyword evidence="3" id="KW-1003">Cell membrane</keyword>
<dbReference type="PANTHER" id="PTHR43806">
    <property type="entry name" value="PEPTIDASE S8"/>
    <property type="match status" value="1"/>
</dbReference>
<keyword evidence="5 12" id="KW-0812">Transmembrane</keyword>
<evidence type="ECO:0000256" key="1">
    <source>
        <dbReference type="ARBA" id="ARBA00004162"/>
    </source>
</evidence>
<sequence>MTSTHRIPGGPAAAARRRAGTLLALTAALVLAPLTPLSPPGTAGRALAAEPCRQEVTGVDLPDGGPHPLIDLLGLRQTWDLATGEGVTVAVVDSGVDARHPDLADAVVTGSEYVMVPAAHGFERSAPAPEQDCEGHGTAVAGLIAAERTEGDRMAGVAPDAAVYPVRIADGVDRASFETLAAAIDDAVDSGAAVLNLSFAIPGDRAPVREAVERAVDAGVLVIAAAGNEGNRDPSQSMYPAAYDGVLAVAAVDGAGAPMQSSNAAEWVDLAAYGENLTVVAPGGSGYRAESGTSFAAAQVSGAAALVLSRFPELSAEEVARRLIASASPVGGGRNDLTGAGIVDPFGAVTGLGLERAGGAAGDDEDRAPAAIPVQAVPRPEPGLSDTAVTALAVSGGLLLAVVLGLPAVPAVRRAARRGWHPGPLGPGPGGPPADHPPPGPPAATRLDWLDGTDLPPAAAPRPAGAPPGRAAPRGRSATTAPSSTRNRT</sequence>
<evidence type="ECO:0000256" key="9">
    <source>
        <dbReference type="ARBA" id="ARBA00023136"/>
    </source>
</evidence>
<keyword evidence="6 10" id="KW-0378">Hydrolase</keyword>
<evidence type="ECO:0000256" key="2">
    <source>
        <dbReference type="ARBA" id="ARBA00011073"/>
    </source>
</evidence>
<feature type="compositionally biased region" description="Polar residues" evidence="11">
    <location>
        <begin position="477"/>
        <end position="489"/>
    </location>
</feature>
<dbReference type="STRING" id="1176198.SAMN05444716_101756"/>
<evidence type="ECO:0000256" key="10">
    <source>
        <dbReference type="PROSITE-ProRule" id="PRU01240"/>
    </source>
</evidence>
<feature type="region of interest" description="Disordered" evidence="11">
    <location>
        <begin position="419"/>
        <end position="489"/>
    </location>
</feature>